<gene>
    <name evidence="2" type="ORF">RILFYP67_03149</name>
</gene>
<protein>
    <recommendedName>
        <fullName evidence="1">Bro-N domain-containing protein</fullName>
    </recommendedName>
</protein>
<proteinExistence type="predicted"/>
<feature type="domain" description="Bro-N" evidence="1">
    <location>
        <begin position="1"/>
        <end position="106"/>
    </location>
</feature>
<dbReference type="RefSeq" id="WP_422047085.1">
    <property type="nucleotide sequence ID" value="NZ_CACRUM010000102.1"/>
</dbReference>
<dbReference type="Pfam" id="PF10552">
    <property type="entry name" value="ORF6C"/>
    <property type="match status" value="1"/>
</dbReference>
<dbReference type="InterPro" id="IPR018878">
    <property type="entry name" value="ORF6C_dom"/>
</dbReference>
<accession>A0A6N3H967</accession>
<evidence type="ECO:0000259" key="1">
    <source>
        <dbReference type="PROSITE" id="PS51750"/>
    </source>
</evidence>
<dbReference type="EMBL" id="CACRUM010000102">
    <property type="protein sequence ID" value="VYU72359.1"/>
    <property type="molecule type" value="Genomic_DNA"/>
</dbReference>
<evidence type="ECO:0000313" key="2">
    <source>
        <dbReference type="EMBL" id="VYU72359.1"/>
    </source>
</evidence>
<dbReference type="PANTHER" id="PTHR36180:SF2">
    <property type="entry name" value="BRO FAMILY PROTEIN"/>
    <property type="match status" value="1"/>
</dbReference>
<reference evidence="2" key="1">
    <citation type="submission" date="2019-11" db="EMBL/GenBank/DDBJ databases">
        <authorList>
            <person name="Feng L."/>
        </authorList>
    </citation>
    <scope>NUCLEOTIDE SEQUENCE</scope>
    <source>
        <strain evidence="2">RintestinalisLFYP67</strain>
    </source>
</reference>
<dbReference type="Pfam" id="PF02498">
    <property type="entry name" value="Bro-N"/>
    <property type="match status" value="1"/>
</dbReference>
<dbReference type="PROSITE" id="PS51750">
    <property type="entry name" value="BRO_N"/>
    <property type="match status" value="1"/>
</dbReference>
<dbReference type="AlphaFoldDB" id="A0A6N3H967"/>
<name>A0A6N3H967_9FIRM</name>
<dbReference type="PANTHER" id="PTHR36180">
    <property type="entry name" value="DNA-BINDING PROTEIN-RELATED-RELATED"/>
    <property type="match status" value="1"/>
</dbReference>
<dbReference type="SMART" id="SM01040">
    <property type="entry name" value="Bro-N"/>
    <property type="match status" value="1"/>
</dbReference>
<sequence>MNQLEIFKNREFGEIRTVTVDGEPWFVAKDIAEILQYTNTQKAIRDHVDEEDKLTERIVLSGQNREVICINESGLYSLILSSKMPGAKRFKRWVTSEVLPQIRRTGTYQKPLTPQEMMRVQLGMIDGHEERITHLENTMTIDYEQQQELKKTVNKRVIEVLGGKKAPAYKEMSKKVFSECNHDIQDYFRVNSRNNIPTKRYQEAVEYVEGWNPSNNTILEIRSCNVGMGGVNGV</sequence>
<dbReference type="InterPro" id="IPR003497">
    <property type="entry name" value="BRO_N_domain"/>
</dbReference>
<organism evidence="2">
    <name type="scientific">Roseburia intestinalis</name>
    <dbReference type="NCBI Taxonomy" id="166486"/>
    <lineage>
        <taxon>Bacteria</taxon>
        <taxon>Bacillati</taxon>
        <taxon>Bacillota</taxon>
        <taxon>Clostridia</taxon>
        <taxon>Lachnospirales</taxon>
        <taxon>Lachnospiraceae</taxon>
        <taxon>Roseburia</taxon>
    </lineage>
</organism>